<feature type="non-terminal residue" evidence="5">
    <location>
        <position position="79"/>
    </location>
</feature>
<dbReference type="GO" id="GO:0004642">
    <property type="term" value="F:phosphoribosylformylglycinamidine synthase activity"/>
    <property type="evidence" value="ECO:0007669"/>
    <property type="project" value="InterPro"/>
</dbReference>
<accession>A0A1S8KBA4</accession>
<protein>
    <recommendedName>
        <fullName evidence="4">Phosphoribosylformylglycinamidine synthase linker domain-containing protein</fullName>
    </recommendedName>
</protein>
<comment type="caution">
    <text evidence="5">The sequence shown here is derived from an EMBL/GenBank/DDBJ whole genome shotgun (WGS) entry which is preliminary data.</text>
</comment>
<dbReference type="InterPro" id="IPR036921">
    <property type="entry name" value="PurM-like_N_sf"/>
</dbReference>
<dbReference type="InterPro" id="IPR036676">
    <property type="entry name" value="PurM-like_C_sf"/>
</dbReference>
<feature type="non-terminal residue" evidence="5">
    <location>
        <position position="1"/>
    </location>
</feature>
<evidence type="ECO:0000313" key="5">
    <source>
        <dbReference type="EMBL" id="OOL77057.1"/>
    </source>
</evidence>
<dbReference type="SUPFAM" id="SSF109736">
    <property type="entry name" value="FGAM synthase PurL, linker domain"/>
    <property type="match status" value="1"/>
</dbReference>
<evidence type="ECO:0000313" key="6">
    <source>
        <dbReference type="Proteomes" id="UP000191171"/>
    </source>
</evidence>
<evidence type="ECO:0000259" key="4">
    <source>
        <dbReference type="Pfam" id="PF18072"/>
    </source>
</evidence>
<dbReference type="AlphaFoldDB" id="A0A1S8KBA4"/>
<gene>
    <name evidence="5" type="ORF">B1P95_17750</name>
</gene>
<dbReference type="Pfam" id="PF18072">
    <property type="entry name" value="FGAR-AT_linker"/>
    <property type="match status" value="1"/>
</dbReference>
<dbReference type="InterPro" id="IPR010074">
    <property type="entry name" value="PRibForGlyAmidine_synth_PurL"/>
</dbReference>
<dbReference type="Gene3D" id="3.90.650.10">
    <property type="entry name" value="PurM-like C-terminal domain"/>
    <property type="match status" value="1"/>
</dbReference>
<dbReference type="EMBL" id="MVGJ01000517">
    <property type="protein sequence ID" value="OOL77057.1"/>
    <property type="molecule type" value="Genomic_DNA"/>
</dbReference>
<evidence type="ECO:0000256" key="1">
    <source>
        <dbReference type="ARBA" id="ARBA00022598"/>
    </source>
</evidence>
<keyword evidence="2" id="KW-0547">Nucleotide-binding</keyword>
<dbReference type="GO" id="GO:0005524">
    <property type="term" value="F:ATP binding"/>
    <property type="evidence" value="ECO:0007669"/>
    <property type="project" value="UniProtKB-KW"/>
</dbReference>
<dbReference type="InterPro" id="IPR041609">
    <property type="entry name" value="PurL_linker"/>
</dbReference>
<dbReference type="Proteomes" id="UP000191171">
    <property type="component" value="Unassembled WGS sequence"/>
</dbReference>
<sequence>TTAEEIKKKRIYAEWGLTDEEYRMIEEDILGRMPNYTETGLFSVMWSEHCSYNSKPVLRKFPTSGPHVLQGPGEGAGIV</sequence>
<name>A0A1S8KBA4_ENTFC</name>
<dbReference type="Gene3D" id="3.30.1330.10">
    <property type="entry name" value="PurM-like, N-terminal domain"/>
    <property type="match status" value="1"/>
</dbReference>
<evidence type="ECO:0000256" key="2">
    <source>
        <dbReference type="ARBA" id="ARBA00022741"/>
    </source>
</evidence>
<reference evidence="5 6" key="1">
    <citation type="submission" date="2017-02" db="EMBL/GenBank/DDBJ databases">
        <title>Clonality and virulence of isolates of VRE in Hematopoietic Stem Cell Transplanted (HSCT) patients.</title>
        <authorList>
            <person name="Marchi A.P."/>
            <person name="Martins R.C."/>
            <person name="Marie S.K."/>
            <person name="Levin A.S."/>
            <person name="Costa S.F."/>
        </authorList>
    </citation>
    <scope>NUCLEOTIDE SEQUENCE [LARGE SCALE GENOMIC DNA]</scope>
    <source>
        <strain evidence="5 6">LIM1759</strain>
    </source>
</reference>
<proteinExistence type="predicted"/>
<evidence type="ECO:0000256" key="3">
    <source>
        <dbReference type="ARBA" id="ARBA00022840"/>
    </source>
</evidence>
<feature type="domain" description="Phosphoribosylformylglycinamidine synthase linker" evidence="4">
    <location>
        <begin position="6"/>
        <end position="52"/>
    </location>
</feature>
<dbReference type="PANTHER" id="PTHR43555:SF1">
    <property type="entry name" value="PHOSPHORIBOSYLFORMYLGLYCINAMIDINE SYNTHASE SUBUNIT PURL"/>
    <property type="match status" value="1"/>
</dbReference>
<dbReference type="PANTHER" id="PTHR43555">
    <property type="entry name" value="PHOSPHORIBOSYLFORMYLGLYCINAMIDINE SYNTHASE SUBUNIT PURL"/>
    <property type="match status" value="1"/>
</dbReference>
<organism evidence="5 6">
    <name type="scientific">Enterococcus faecium</name>
    <name type="common">Streptococcus faecium</name>
    <dbReference type="NCBI Taxonomy" id="1352"/>
    <lineage>
        <taxon>Bacteria</taxon>
        <taxon>Bacillati</taxon>
        <taxon>Bacillota</taxon>
        <taxon>Bacilli</taxon>
        <taxon>Lactobacillales</taxon>
        <taxon>Enterococcaceae</taxon>
        <taxon>Enterococcus</taxon>
    </lineage>
</organism>
<keyword evidence="1" id="KW-0436">Ligase</keyword>
<keyword evidence="3" id="KW-0067">ATP-binding</keyword>
<dbReference type="GO" id="GO:0006189">
    <property type="term" value="P:'de novo' IMP biosynthetic process"/>
    <property type="evidence" value="ECO:0007669"/>
    <property type="project" value="InterPro"/>
</dbReference>